<dbReference type="EMBL" id="ML979134">
    <property type="protein sequence ID" value="KAF1918113.1"/>
    <property type="molecule type" value="Genomic_DNA"/>
</dbReference>
<dbReference type="Proteomes" id="UP000800096">
    <property type="component" value="Unassembled WGS sequence"/>
</dbReference>
<reference evidence="1" key="1">
    <citation type="journal article" date="2020" name="Stud. Mycol.">
        <title>101 Dothideomycetes genomes: a test case for predicting lifestyles and emergence of pathogens.</title>
        <authorList>
            <person name="Haridas S."/>
            <person name="Albert R."/>
            <person name="Binder M."/>
            <person name="Bloem J."/>
            <person name="Labutti K."/>
            <person name="Salamov A."/>
            <person name="Andreopoulos B."/>
            <person name="Baker S."/>
            <person name="Barry K."/>
            <person name="Bills G."/>
            <person name="Bluhm B."/>
            <person name="Cannon C."/>
            <person name="Castanera R."/>
            <person name="Culley D."/>
            <person name="Daum C."/>
            <person name="Ezra D."/>
            <person name="Gonzalez J."/>
            <person name="Henrissat B."/>
            <person name="Kuo A."/>
            <person name="Liang C."/>
            <person name="Lipzen A."/>
            <person name="Lutzoni F."/>
            <person name="Magnuson J."/>
            <person name="Mondo S."/>
            <person name="Nolan M."/>
            <person name="Ohm R."/>
            <person name="Pangilinan J."/>
            <person name="Park H.-J."/>
            <person name="Ramirez L."/>
            <person name="Alfaro M."/>
            <person name="Sun H."/>
            <person name="Tritt A."/>
            <person name="Yoshinaga Y."/>
            <person name="Zwiers L.-H."/>
            <person name="Turgeon B."/>
            <person name="Goodwin S."/>
            <person name="Spatafora J."/>
            <person name="Crous P."/>
            <person name="Grigoriev I."/>
        </authorList>
    </citation>
    <scope>NUCLEOTIDE SEQUENCE</scope>
    <source>
        <strain evidence="1">HMLAC05119</strain>
    </source>
</reference>
<sequence>PPLRQNAEKRWPHGVLSGGTVIDMLEYLSLTAHASDYVFVMWLQRHYIQPFGRIERLDGLLVTHDQDLEILHHAYERYIASQSPRTRLQRLYVPGLEPRFLPPPSAIKLEDEGPPYNAWRASEMYFKNGNEVKRKGVCEGLWVDERKWDRMLWS</sequence>
<organism evidence="1 2">
    <name type="scientific">Ampelomyces quisqualis</name>
    <name type="common">Powdery mildew agent</name>
    <dbReference type="NCBI Taxonomy" id="50730"/>
    <lineage>
        <taxon>Eukaryota</taxon>
        <taxon>Fungi</taxon>
        <taxon>Dikarya</taxon>
        <taxon>Ascomycota</taxon>
        <taxon>Pezizomycotina</taxon>
        <taxon>Dothideomycetes</taxon>
        <taxon>Pleosporomycetidae</taxon>
        <taxon>Pleosporales</taxon>
        <taxon>Pleosporineae</taxon>
        <taxon>Phaeosphaeriaceae</taxon>
        <taxon>Ampelomyces</taxon>
    </lineage>
</organism>
<evidence type="ECO:0000313" key="2">
    <source>
        <dbReference type="Proteomes" id="UP000800096"/>
    </source>
</evidence>
<gene>
    <name evidence="1" type="ORF">BDU57DRAFT_410384</name>
</gene>
<dbReference type="AlphaFoldDB" id="A0A6A5QRS2"/>
<evidence type="ECO:0000313" key="1">
    <source>
        <dbReference type="EMBL" id="KAF1918113.1"/>
    </source>
</evidence>
<protein>
    <submittedName>
        <fullName evidence="1">Uncharacterized protein</fullName>
    </submittedName>
</protein>
<name>A0A6A5QRS2_AMPQU</name>
<accession>A0A6A5QRS2</accession>
<proteinExistence type="predicted"/>
<keyword evidence="2" id="KW-1185">Reference proteome</keyword>
<dbReference type="OrthoDB" id="3684005at2759"/>
<feature type="non-terminal residue" evidence="1">
    <location>
        <position position="1"/>
    </location>
</feature>
<feature type="non-terminal residue" evidence="1">
    <location>
        <position position="154"/>
    </location>
</feature>